<evidence type="ECO:0000259" key="10">
    <source>
        <dbReference type="Pfam" id="PF03828"/>
    </source>
</evidence>
<keyword evidence="13" id="KW-1185">Reference proteome</keyword>
<feature type="domain" description="PAP-associated" evidence="10">
    <location>
        <begin position="470"/>
        <end position="538"/>
    </location>
</feature>
<keyword evidence="9" id="KW-0460">Magnesium</keyword>
<dbReference type="Pfam" id="PF22600">
    <property type="entry name" value="MTPAP-like_central"/>
    <property type="match status" value="1"/>
</dbReference>
<proteinExistence type="inferred from homology"/>
<dbReference type="PANTHER" id="PTHR12271">
    <property type="entry name" value="POLY A POLYMERASE CID PAP -RELATED"/>
    <property type="match status" value="1"/>
</dbReference>
<evidence type="ECO:0000259" key="11">
    <source>
        <dbReference type="Pfam" id="PF22600"/>
    </source>
</evidence>
<comment type="subcellular location">
    <subcellularLocation>
        <location evidence="3">Cytoplasm</location>
    </subcellularLocation>
</comment>
<dbReference type="OrthoDB" id="2274644at2759"/>
<gene>
    <name evidence="12" type="ORF">IWW39_001281</name>
</gene>
<comment type="cofactor">
    <cofactor evidence="1">
        <name>Mn(2+)</name>
        <dbReference type="ChEBI" id="CHEBI:29035"/>
    </cofactor>
</comment>
<dbReference type="Gene3D" id="3.30.460.10">
    <property type="entry name" value="Beta Polymerase, domain 2"/>
    <property type="match status" value="1"/>
</dbReference>
<dbReference type="EC" id="2.7.7.19" evidence="5"/>
<dbReference type="GO" id="GO:1990817">
    <property type="term" value="F:poly(A) RNA polymerase activity"/>
    <property type="evidence" value="ECO:0007669"/>
    <property type="project" value="UniProtKB-EC"/>
</dbReference>
<feature type="domain" description="Poly(A) RNA polymerase mitochondrial-like central palm" evidence="11">
    <location>
        <begin position="182"/>
        <end position="326"/>
    </location>
</feature>
<reference evidence="12" key="1">
    <citation type="submission" date="2022-07" db="EMBL/GenBank/DDBJ databases">
        <title>Phylogenomic reconstructions and comparative analyses of Kickxellomycotina fungi.</title>
        <authorList>
            <person name="Reynolds N.K."/>
            <person name="Stajich J.E."/>
            <person name="Barry K."/>
            <person name="Grigoriev I.V."/>
            <person name="Crous P."/>
            <person name="Smith M.E."/>
        </authorList>
    </citation>
    <scope>NUCLEOTIDE SEQUENCE</scope>
    <source>
        <strain evidence="12">CBS 109367</strain>
    </source>
</reference>
<dbReference type="GO" id="GO:0010605">
    <property type="term" value="P:negative regulation of macromolecule metabolic process"/>
    <property type="evidence" value="ECO:0007669"/>
    <property type="project" value="UniProtKB-ARBA"/>
</dbReference>
<dbReference type="GO" id="GO:0031123">
    <property type="term" value="P:RNA 3'-end processing"/>
    <property type="evidence" value="ECO:0007669"/>
    <property type="project" value="TreeGrafter"/>
</dbReference>
<comment type="caution">
    <text evidence="12">The sequence shown here is derived from an EMBL/GenBank/DDBJ whole genome shotgun (WGS) entry which is preliminary data.</text>
</comment>
<dbReference type="InterPro" id="IPR002058">
    <property type="entry name" value="PAP_assoc"/>
</dbReference>
<evidence type="ECO:0000256" key="5">
    <source>
        <dbReference type="ARBA" id="ARBA00012388"/>
    </source>
</evidence>
<keyword evidence="6" id="KW-0963">Cytoplasm</keyword>
<sequence length="658" mass="72098">MLPALAKGLGPAGVKRFPYVNLVISTVRNKRETFPRNLRDFDLVATITQTVLNQGTASEPGAGGNKGRIHSHSMPLDLIVKALRQKDKALQDISASHIRSLLERYVTIATGTVSLVCGDQSGKGSDPDGSLAVTQTIDAHSTAKRLRREATDLAQLKFLPTFDHVASATLAGLSHSQHTELNQAIVDAAWHWQPSVQNVDEVSGLVSRVEALARIATQGRFVTARLFGSRKYGLCSDQSDVDITLSVSSPRGINGMRSEADNHRFFRDLAAKLRKAAGFTRVVDVSHARVPIIKFVYVTLDKHRLEGDISLNGSKGLAKSGLVAAYLGMDPRVRQVLAVLKMWAVCRDITNHNALNSFGLLMMAIAFLISRKVVPPLQMLATAQVTPQAWERLVRIHGCPEEIAMLYPGGRSASAPTTPENARSAASSAVRCLQSGADLPEWTVDGTRAYYLNGSDLHRWRSPNKDSPAALLFDMFRYYGFEFDPQSHAISPRLGSTAIPRDSLYLLPPQDTGLTIGEPNKWRHSVRWLAIEDPFDLSVNCGRNAPPEWVEGLLWEMRRAAWALLPLDRPQGGGPSSPLDRLLLPPTESVYCDPGIWASAYHRALRPSGSEAPLFDPAVDCVPERTVDLEGLEDAQLARSCKRPAKPVTQPGQMRQTF</sequence>
<evidence type="ECO:0000256" key="9">
    <source>
        <dbReference type="ARBA" id="ARBA00022842"/>
    </source>
</evidence>
<dbReference type="PANTHER" id="PTHR12271:SF40">
    <property type="entry name" value="POLY(A) RNA POLYMERASE GLD2"/>
    <property type="match status" value="1"/>
</dbReference>
<dbReference type="Pfam" id="PF03828">
    <property type="entry name" value="PAP_assoc"/>
    <property type="match status" value="1"/>
</dbReference>
<evidence type="ECO:0000256" key="8">
    <source>
        <dbReference type="ARBA" id="ARBA00022723"/>
    </source>
</evidence>
<comment type="cofactor">
    <cofactor evidence="2">
        <name>Mg(2+)</name>
        <dbReference type="ChEBI" id="CHEBI:18420"/>
    </cofactor>
</comment>
<accession>A0A9W8GQC3</accession>
<organism evidence="12 13">
    <name type="scientific">Coemansia spiralis</name>
    <dbReference type="NCBI Taxonomy" id="417178"/>
    <lineage>
        <taxon>Eukaryota</taxon>
        <taxon>Fungi</taxon>
        <taxon>Fungi incertae sedis</taxon>
        <taxon>Zoopagomycota</taxon>
        <taxon>Kickxellomycotina</taxon>
        <taxon>Kickxellomycetes</taxon>
        <taxon>Kickxellales</taxon>
        <taxon>Kickxellaceae</taxon>
        <taxon>Coemansia</taxon>
    </lineage>
</organism>
<dbReference type="AlphaFoldDB" id="A0A9W8GQC3"/>
<evidence type="ECO:0000313" key="13">
    <source>
        <dbReference type="Proteomes" id="UP001151516"/>
    </source>
</evidence>
<evidence type="ECO:0000313" key="12">
    <source>
        <dbReference type="EMBL" id="KAJ2689689.1"/>
    </source>
</evidence>
<evidence type="ECO:0000256" key="1">
    <source>
        <dbReference type="ARBA" id="ARBA00001936"/>
    </source>
</evidence>
<name>A0A9W8GQC3_9FUNG</name>
<comment type="similarity">
    <text evidence="4">Belongs to the DNA polymerase type-B-like family.</text>
</comment>
<dbReference type="GO" id="GO:0005737">
    <property type="term" value="C:cytoplasm"/>
    <property type="evidence" value="ECO:0007669"/>
    <property type="project" value="UniProtKB-SubCell"/>
</dbReference>
<dbReference type="InterPro" id="IPR043519">
    <property type="entry name" value="NT_sf"/>
</dbReference>
<dbReference type="Proteomes" id="UP001151516">
    <property type="component" value="Unassembled WGS sequence"/>
</dbReference>
<dbReference type="CDD" id="cd05402">
    <property type="entry name" value="NT_PAP_TUTase"/>
    <property type="match status" value="1"/>
</dbReference>
<dbReference type="SUPFAM" id="SSF81301">
    <property type="entry name" value="Nucleotidyltransferase"/>
    <property type="match status" value="1"/>
</dbReference>
<dbReference type="EMBL" id="JANBTX010000021">
    <property type="protein sequence ID" value="KAJ2689689.1"/>
    <property type="molecule type" value="Genomic_DNA"/>
</dbReference>
<dbReference type="InterPro" id="IPR054708">
    <property type="entry name" value="MTPAP-like_central"/>
</dbReference>
<evidence type="ECO:0000256" key="6">
    <source>
        <dbReference type="ARBA" id="ARBA00022490"/>
    </source>
</evidence>
<evidence type="ECO:0000256" key="2">
    <source>
        <dbReference type="ARBA" id="ARBA00001946"/>
    </source>
</evidence>
<evidence type="ECO:0000256" key="7">
    <source>
        <dbReference type="ARBA" id="ARBA00022679"/>
    </source>
</evidence>
<keyword evidence="7" id="KW-0808">Transferase</keyword>
<protein>
    <recommendedName>
        <fullName evidence="5">polynucleotide adenylyltransferase</fullName>
        <ecNumber evidence="5">2.7.7.19</ecNumber>
    </recommendedName>
</protein>
<evidence type="ECO:0000256" key="4">
    <source>
        <dbReference type="ARBA" id="ARBA00008593"/>
    </source>
</evidence>
<keyword evidence="8" id="KW-0479">Metal-binding</keyword>
<dbReference type="Gene3D" id="1.10.1410.10">
    <property type="match status" value="1"/>
</dbReference>
<evidence type="ECO:0000256" key="3">
    <source>
        <dbReference type="ARBA" id="ARBA00004496"/>
    </source>
</evidence>
<dbReference type="SUPFAM" id="SSF81631">
    <property type="entry name" value="PAP/OAS1 substrate-binding domain"/>
    <property type="match status" value="1"/>
</dbReference>
<dbReference type="GO" id="GO:0046872">
    <property type="term" value="F:metal ion binding"/>
    <property type="evidence" value="ECO:0007669"/>
    <property type="project" value="UniProtKB-KW"/>
</dbReference>